<comment type="caution">
    <text evidence="2">The sequence shown here is derived from an EMBL/GenBank/DDBJ whole genome shotgun (WGS) entry which is preliminary data.</text>
</comment>
<dbReference type="Proteomes" id="UP000649799">
    <property type="component" value="Unassembled WGS sequence"/>
</dbReference>
<evidence type="ECO:0000259" key="1">
    <source>
        <dbReference type="Pfam" id="PF03724"/>
    </source>
</evidence>
<name>A0ABX0H6A5_9BACT</name>
<dbReference type="Gene3D" id="2.40.128.640">
    <property type="match status" value="1"/>
</dbReference>
<dbReference type="Gene3D" id="2.40.128.270">
    <property type="match status" value="1"/>
</dbReference>
<proteinExistence type="predicted"/>
<dbReference type="InterPro" id="IPR053147">
    <property type="entry name" value="Hsp_HslJ-like"/>
</dbReference>
<accession>A0ABX0H6A5</accession>
<dbReference type="RefSeq" id="WP_166146413.1">
    <property type="nucleotide sequence ID" value="NZ_JAANYN010000003.1"/>
</dbReference>
<reference evidence="2 3" key="1">
    <citation type="submission" date="2020-03" db="EMBL/GenBank/DDBJ databases">
        <title>Cyclobacterium plantarum sp. nov., a marine bacterium isolated from a coastal-marine wetland.</title>
        <authorList>
            <person name="Sanchez-Porro C."/>
            <person name="Ventosa A."/>
            <person name="Amoozegar M."/>
        </authorList>
    </citation>
    <scope>NUCLEOTIDE SEQUENCE [LARGE SCALE GENOMIC DNA]</scope>
    <source>
        <strain evidence="2 3">GBPx2</strain>
    </source>
</reference>
<sequence length="259" mass="29622">MKTFLSVVAVFCISCILSSCKTQQSLPAGDTSRNALDWEGTYEGILPCADCEGIATSIRLDREGKYLKVTRYMGESEEEFRQEGRFEWNPEGNIIALSGMDNAPNQYLVGENQLFHLDGEGKRITGDLANSYVLKKVVAKTAHPLLNSNWMLTNMEKFPEEDWTPGEIFVFLEEESNRLHGFGGCNNFFGVYELKTENQLELGKIGRTQKYCQDEMQAENYFFAYLEQVRYYRLEGDRLELRDEGNKLLLTFTKKSGDD</sequence>
<dbReference type="PANTHER" id="PTHR35535">
    <property type="entry name" value="HEAT SHOCK PROTEIN HSLJ"/>
    <property type="match status" value="1"/>
</dbReference>
<keyword evidence="3" id="KW-1185">Reference proteome</keyword>
<gene>
    <name evidence="2" type="ORF">G9Q97_10145</name>
</gene>
<dbReference type="InterPro" id="IPR005184">
    <property type="entry name" value="DUF306_Meta_HslJ"/>
</dbReference>
<protein>
    <submittedName>
        <fullName evidence="2">META domain-containing protein</fullName>
    </submittedName>
</protein>
<dbReference type="Pfam" id="PF03724">
    <property type="entry name" value="META"/>
    <property type="match status" value="1"/>
</dbReference>
<dbReference type="EMBL" id="JAANYN010000003">
    <property type="protein sequence ID" value="NHE57174.1"/>
    <property type="molecule type" value="Genomic_DNA"/>
</dbReference>
<feature type="domain" description="DUF306" evidence="1">
    <location>
        <begin position="144"/>
        <end position="252"/>
    </location>
</feature>
<dbReference type="Pfam" id="PF04170">
    <property type="entry name" value="NlpE"/>
    <property type="match status" value="1"/>
</dbReference>
<dbReference type="PROSITE" id="PS51257">
    <property type="entry name" value="PROKAR_LIPOPROTEIN"/>
    <property type="match status" value="1"/>
</dbReference>
<dbReference type="InterPro" id="IPR007298">
    <property type="entry name" value="Cu-R_lipoprotein_NlpE"/>
</dbReference>
<evidence type="ECO:0000313" key="3">
    <source>
        <dbReference type="Proteomes" id="UP000649799"/>
    </source>
</evidence>
<dbReference type="InterPro" id="IPR038670">
    <property type="entry name" value="HslJ-like_sf"/>
</dbReference>
<dbReference type="PANTHER" id="PTHR35535:SF2">
    <property type="entry name" value="DUF306 DOMAIN-CONTAINING PROTEIN"/>
    <property type="match status" value="1"/>
</dbReference>
<evidence type="ECO:0000313" key="2">
    <source>
        <dbReference type="EMBL" id="NHE57174.1"/>
    </source>
</evidence>
<organism evidence="2 3">
    <name type="scientific">Cyclobacterium plantarum</name>
    <dbReference type="NCBI Taxonomy" id="2716263"/>
    <lineage>
        <taxon>Bacteria</taxon>
        <taxon>Pseudomonadati</taxon>
        <taxon>Bacteroidota</taxon>
        <taxon>Cytophagia</taxon>
        <taxon>Cytophagales</taxon>
        <taxon>Cyclobacteriaceae</taxon>
        <taxon>Cyclobacterium</taxon>
    </lineage>
</organism>